<dbReference type="Pfam" id="PF00155">
    <property type="entry name" value="Aminotran_1_2"/>
    <property type="match status" value="1"/>
</dbReference>
<dbReference type="Gene3D" id="3.90.1150.10">
    <property type="entry name" value="Aspartate Aminotransferase, domain 1"/>
    <property type="match status" value="1"/>
</dbReference>
<evidence type="ECO:0000256" key="5">
    <source>
        <dbReference type="ARBA" id="ARBA00022679"/>
    </source>
</evidence>
<dbReference type="AlphaFoldDB" id="Q8KW79"/>
<dbReference type="NCBIfam" id="NF006719">
    <property type="entry name" value="PRK09257.1"/>
    <property type="match status" value="1"/>
</dbReference>
<dbReference type="InterPro" id="IPR004839">
    <property type="entry name" value="Aminotransferase_I/II_large"/>
</dbReference>
<evidence type="ECO:0000313" key="9">
    <source>
        <dbReference type="EMBL" id="AAN05184.1"/>
    </source>
</evidence>
<keyword evidence="4 7" id="KW-0032">Aminotransferase</keyword>
<accession>Q8KW79</accession>
<dbReference type="InterPro" id="IPR015421">
    <property type="entry name" value="PyrdxlP-dep_Trfase_major"/>
</dbReference>
<dbReference type="GO" id="GO:0005829">
    <property type="term" value="C:cytosol"/>
    <property type="evidence" value="ECO:0007669"/>
    <property type="project" value="TreeGrafter"/>
</dbReference>
<dbReference type="SUPFAM" id="SSF53383">
    <property type="entry name" value="PLP-dependent transferases"/>
    <property type="match status" value="1"/>
</dbReference>
<dbReference type="EMBL" id="AF416331">
    <property type="protein sequence ID" value="AAN05184.1"/>
    <property type="molecule type" value="Genomic_DNA"/>
</dbReference>
<dbReference type="InterPro" id="IPR015422">
    <property type="entry name" value="PyrdxlP-dep_Trfase_small"/>
</dbReference>
<dbReference type="PANTHER" id="PTHR11879:SF22">
    <property type="entry name" value="ASPARTATE AMINOTRANSFERASE, MITOCHONDRIAL"/>
    <property type="match status" value="1"/>
</dbReference>
<dbReference type="InterPro" id="IPR004838">
    <property type="entry name" value="NHTrfase_class1_PyrdxlP-BS"/>
</dbReference>
<name>Q8KW79_9RHOB</name>
<keyword evidence="9" id="KW-0614">Plasmid</keyword>
<comment type="similarity">
    <text evidence="2 7">Belongs to the class-I pyridoxal-phosphate-dependent aminotransferase family.</text>
</comment>
<dbReference type="EC" id="2.6.1.-" evidence="7"/>
<organism evidence="9">
    <name type="scientific">Ruegeria sp. PR1b</name>
    <dbReference type="NCBI Taxonomy" id="185588"/>
    <lineage>
        <taxon>Bacteria</taxon>
        <taxon>Pseudomonadati</taxon>
        <taxon>Pseudomonadota</taxon>
        <taxon>Alphaproteobacteria</taxon>
        <taxon>Rhodobacterales</taxon>
        <taxon>Roseobacteraceae</taxon>
        <taxon>Ruegeria</taxon>
    </lineage>
</organism>
<evidence type="ECO:0000256" key="4">
    <source>
        <dbReference type="ARBA" id="ARBA00022576"/>
    </source>
</evidence>
<evidence type="ECO:0000259" key="8">
    <source>
        <dbReference type="Pfam" id="PF00155"/>
    </source>
</evidence>
<dbReference type="InterPro" id="IPR000796">
    <property type="entry name" value="Asp_trans"/>
</dbReference>
<dbReference type="GO" id="GO:0042802">
    <property type="term" value="F:identical protein binding"/>
    <property type="evidence" value="ECO:0007669"/>
    <property type="project" value="TreeGrafter"/>
</dbReference>
<geneLocation type="plasmid" evidence="9">
    <name>pSD25</name>
</geneLocation>
<dbReference type="PANTHER" id="PTHR11879">
    <property type="entry name" value="ASPARTATE AMINOTRANSFERASE"/>
    <property type="match status" value="1"/>
</dbReference>
<comment type="subunit">
    <text evidence="3">Homodimer.</text>
</comment>
<reference evidence="9" key="1">
    <citation type="journal article" date="2003" name="Plasmid">
        <title>Nucleotide sequence based characterizations of two cryptic plasmids from the marine bacterium Ruegeria isolate PR1b.</title>
        <authorList>
            <person name="Zhong Z."/>
            <person name="Caspi R."/>
            <person name="Helinski D."/>
            <person name="Knauf V."/>
            <person name="Sykes S."/>
            <person name="O'Byrne C."/>
            <person name="Shea T.P."/>
            <person name="Wilkinson J.E."/>
            <person name="DeLoughery C."/>
            <person name="Toukdarian A."/>
        </authorList>
    </citation>
    <scope>NUCLEOTIDE SEQUENCE</scope>
    <source>
        <strain evidence="9">PR1b</strain>
        <plasmid evidence="9">pSD25</plasmid>
    </source>
</reference>
<dbReference type="Gene3D" id="3.40.640.10">
    <property type="entry name" value="Type I PLP-dependent aspartate aminotransferase-like (Major domain)"/>
    <property type="match status" value="1"/>
</dbReference>
<feature type="domain" description="Aminotransferase class I/classII large" evidence="8">
    <location>
        <begin position="27"/>
        <end position="387"/>
    </location>
</feature>
<dbReference type="CDD" id="cd00609">
    <property type="entry name" value="AAT_like"/>
    <property type="match status" value="1"/>
</dbReference>
<dbReference type="PRINTS" id="PR00799">
    <property type="entry name" value="TRANSAMINASE"/>
</dbReference>
<comment type="cofactor">
    <cofactor evidence="1 7">
        <name>pyridoxal 5'-phosphate</name>
        <dbReference type="ChEBI" id="CHEBI:597326"/>
    </cofactor>
</comment>
<dbReference type="GO" id="GO:0030170">
    <property type="term" value="F:pyridoxal phosphate binding"/>
    <property type="evidence" value="ECO:0007669"/>
    <property type="project" value="InterPro"/>
</dbReference>
<dbReference type="PROSITE" id="PS00105">
    <property type="entry name" value="AA_TRANSFER_CLASS_1"/>
    <property type="match status" value="1"/>
</dbReference>
<dbReference type="InterPro" id="IPR015424">
    <property type="entry name" value="PyrdxlP-dep_Trfase"/>
</dbReference>
<protein>
    <recommendedName>
        <fullName evidence="7">Aminotransferase</fullName>
        <ecNumber evidence="7">2.6.1.-</ecNumber>
    </recommendedName>
</protein>
<dbReference type="GO" id="GO:0004069">
    <property type="term" value="F:L-aspartate:2-oxoglutarate aminotransferase activity"/>
    <property type="evidence" value="ECO:0007669"/>
    <property type="project" value="TreeGrafter"/>
</dbReference>
<evidence type="ECO:0000256" key="1">
    <source>
        <dbReference type="ARBA" id="ARBA00001933"/>
    </source>
</evidence>
<sequence>MLSDLGSVPSDEILTLMQMHREDPRRDKIDQTVGVYRNELGQTPVMQAVKAAEYKIWQDQTSKSYTGLLGDPEFLEVMQALVLGPEAPPCTAAAVPGGSGACRQAFELIRQATPGARVYVSDPTWANHTTMLAHTGLARETYRFRDPATGGLNFDGMMQDLGTARAGDVVLLHGCCHNPTGISLTRTQWRALADRMAKNGLVGMIDLAYLGFGDGLEEDAWGTRHLAETLDECLIAVSCSKNFGLYRERAGALLVTARNPALLAHTREVLAYLNRQAYSFPPDHGARIVTSILKDPALREVWTQELHGIRNSIAALRLQLCNAFAEKTGTRRFDYIREHKGMFSCLGATPEQVRTLRAKHGIYMVTDSRLNFASLSQQNVERIVDAVTDVGI</sequence>
<evidence type="ECO:0000256" key="7">
    <source>
        <dbReference type="RuleBase" id="RU000481"/>
    </source>
</evidence>
<dbReference type="GO" id="GO:0004838">
    <property type="term" value="F:L-tyrosine-2-oxoglutarate transaminase activity"/>
    <property type="evidence" value="ECO:0007669"/>
    <property type="project" value="TreeGrafter"/>
</dbReference>
<evidence type="ECO:0000256" key="6">
    <source>
        <dbReference type="ARBA" id="ARBA00022898"/>
    </source>
</evidence>
<dbReference type="GO" id="GO:0033585">
    <property type="term" value="P:L-phenylalanine biosynthetic process from chorismate via phenylpyruvate"/>
    <property type="evidence" value="ECO:0007669"/>
    <property type="project" value="TreeGrafter"/>
</dbReference>
<keyword evidence="5 7" id="KW-0808">Transferase</keyword>
<evidence type="ECO:0000256" key="2">
    <source>
        <dbReference type="ARBA" id="ARBA00007441"/>
    </source>
</evidence>
<dbReference type="RefSeq" id="WP_011102810.1">
    <property type="nucleotide sequence ID" value="NC_004574.1"/>
</dbReference>
<proteinExistence type="inferred from homology"/>
<evidence type="ECO:0000256" key="3">
    <source>
        <dbReference type="ARBA" id="ARBA00011738"/>
    </source>
</evidence>
<keyword evidence="6" id="KW-0663">Pyridoxal phosphate</keyword>